<proteinExistence type="predicted"/>
<feature type="compositionally biased region" description="Basic residues" evidence="1">
    <location>
        <begin position="46"/>
        <end position="59"/>
    </location>
</feature>
<evidence type="ECO:0000313" key="2">
    <source>
        <dbReference type="EMBL" id="KKN22129.1"/>
    </source>
</evidence>
<evidence type="ECO:0000256" key="1">
    <source>
        <dbReference type="SAM" id="MobiDB-lite"/>
    </source>
</evidence>
<dbReference type="EMBL" id="LAZR01003090">
    <property type="protein sequence ID" value="KKN22129.1"/>
    <property type="molecule type" value="Genomic_DNA"/>
</dbReference>
<gene>
    <name evidence="2" type="ORF">LCGC14_0918210</name>
</gene>
<sequence length="72" mass="8651">MDFHVQDKQIQKKIDWISSQIRETKIQLKRQYKELEDAIKEQEKLRKKKKRGYGVRSKHRSDTSIVLSTVPP</sequence>
<dbReference type="AlphaFoldDB" id="A0A0F9NWC0"/>
<reference evidence="2" key="1">
    <citation type="journal article" date="2015" name="Nature">
        <title>Complex archaea that bridge the gap between prokaryotes and eukaryotes.</title>
        <authorList>
            <person name="Spang A."/>
            <person name="Saw J.H."/>
            <person name="Jorgensen S.L."/>
            <person name="Zaremba-Niedzwiedzka K."/>
            <person name="Martijn J."/>
            <person name="Lind A.E."/>
            <person name="van Eijk R."/>
            <person name="Schleper C."/>
            <person name="Guy L."/>
            <person name="Ettema T.J."/>
        </authorList>
    </citation>
    <scope>NUCLEOTIDE SEQUENCE</scope>
</reference>
<protein>
    <submittedName>
        <fullName evidence="2">Uncharacterized protein</fullName>
    </submittedName>
</protein>
<feature type="compositionally biased region" description="Polar residues" evidence="1">
    <location>
        <begin position="63"/>
        <end position="72"/>
    </location>
</feature>
<feature type="region of interest" description="Disordered" evidence="1">
    <location>
        <begin position="46"/>
        <end position="72"/>
    </location>
</feature>
<name>A0A0F9NWC0_9ZZZZ</name>
<accession>A0A0F9NWC0</accession>
<organism evidence="2">
    <name type="scientific">marine sediment metagenome</name>
    <dbReference type="NCBI Taxonomy" id="412755"/>
    <lineage>
        <taxon>unclassified sequences</taxon>
        <taxon>metagenomes</taxon>
        <taxon>ecological metagenomes</taxon>
    </lineage>
</organism>
<comment type="caution">
    <text evidence="2">The sequence shown here is derived from an EMBL/GenBank/DDBJ whole genome shotgun (WGS) entry which is preliminary data.</text>
</comment>